<feature type="compositionally biased region" description="Basic and acidic residues" evidence="1">
    <location>
        <begin position="66"/>
        <end position="78"/>
    </location>
</feature>
<protein>
    <submittedName>
        <fullName evidence="2">Uncharacterized protein</fullName>
    </submittedName>
</protein>
<gene>
    <name evidence="2" type="ORF">DY245_07825</name>
</gene>
<evidence type="ECO:0000256" key="1">
    <source>
        <dbReference type="SAM" id="MobiDB-lite"/>
    </source>
</evidence>
<dbReference type="EMBL" id="QUAC01000053">
    <property type="protein sequence ID" value="REK90884.1"/>
    <property type="molecule type" value="Genomic_DNA"/>
</dbReference>
<feature type="compositionally biased region" description="Pro residues" evidence="1">
    <location>
        <begin position="49"/>
        <end position="59"/>
    </location>
</feature>
<feature type="compositionally biased region" description="Low complexity" evidence="1">
    <location>
        <begin position="108"/>
        <end position="124"/>
    </location>
</feature>
<organism evidence="2 3">
    <name type="scientific">Streptomyces inhibens</name>
    <dbReference type="NCBI Taxonomy" id="2293571"/>
    <lineage>
        <taxon>Bacteria</taxon>
        <taxon>Bacillati</taxon>
        <taxon>Actinomycetota</taxon>
        <taxon>Actinomycetes</taxon>
        <taxon>Kitasatosporales</taxon>
        <taxon>Streptomycetaceae</taxon>
        <taxon>Streptomyces</taxon>
    </lineage>
</organism>
<feature type="compositionally biased region" description="Pro residues" evidence="1">
    <location>
        <begin position="95"/>
        <end position="107"/>
    </location>
</feature>
<keyword evidence="3" id="KW-1185">Reference proteome</keyword>
<dbReference type="AlphaFoldDB" id="A0A371Q889"/>
<proteinExistence type="predicted"/>
<evidence type="ECO:0000313" key="2">
    <source>
        <dbReference type="EMBL" id="REK90884.1"/>
    </source>
</evidence>
<feature type="region of interest" description="Disordered" evidence="1">
    <location>
        <begin position="47"/>
        <end position="124"/>
    </location>
</feature>
<sequence length="139" mass="13943">MRKDTGIPGIPLPRRFRTLLTALVVVLAFLLGGVGPAAGAAATAFAAPAPKPAGAPPAAKPSSDNNEEKTKREAERGQPRGAARTSAGVPHHPGRPLPPYTAGPPAPHAATASGGPSAGSSTKAVRPVSLPVLHCVFRC</sequence>
<reference evidence="2 3" key="1">
    <citation type="submission" date="2018-08" db="EMBL/GenBank/DDBJ databases">
        <title>Streptomyces NEAU-D10 sp. nov., a novel Actinomycete isolated from soil.</title>
        <authorList>
            <person name="Jin L."/>
        </authorList>
    </citation>
    <scope>NUCLEOTIDE SEQUENCE [LARGE SCALE GENOMIC DNA]</scope>
    <source>
        <strain evidence="2 3">NEAU-D10</strain>
    </source>
</reference>
<name>A0A371Q889_STRIH</name>
<accession>A0A371Q889</accession>
<comment type="caution">
    <text evidence="2">The sequence shown here is derived from an EMBL/GenBank/DDBJ whole genome shotgun (WGS) entry which is preliminary data.</text>
</comment>
<dbReference type="Proteomes" id="UP000262477">
    <property type="component" value="Unassembled WGS sequence"/>
</dbReference>
<evidence type="ECO:0000313" key="3">
    <source>
        <dbReference type="Proteomes" id="UP000262477"/>
    </source>
</evidence>